<protein>
    <submittedName>
        <fullName evidence="7">MFS transporter</fullName>
    </submittedName>
</protein>
<evidence type="ECO:0000256" key="5">
    <source>
        <dbReference type="SAM" id="Phobius"/>
    </source>
</evidence>
<evidence type="ECO:0000256" key="3">
    <source>
        <dbReference type="ARBA" id="ARBA00022989"/>
    </source>
</evidence>
<evidence type="ECO:0000259" key="6">
    <source>
        <dbReference type="PROSITE" id="PS50850"/>
    </source>
</evidence>
<dbReference type="RefSeq" id="WP_158048857.1">
    <property type="nucleotide sequence ID" value="NZ_WAJR01000003.1"/>
</dbReference>
<keyword evidence="2 5" id="KW-0812">Transmembrane</keyword>
<dbReference type="InterPro" id="IPR005829">
    <property type="entry name" value="Sugar_transporter_CS"/>
</dbReference>
<keyword evidence="8" id="KW-1185">Reference proteome</keyword>
<dbReference type="Gene3D" id="1.20.1250.20">
    <property type="entry name" value="MFS general substrate transporter like domains"/>
    <property type="match status" value="1"/>
</dbReference>
<feature type="transmembrane region" description="Helical" evidence="5">
    <location>
        <begin position="117"/>
        <end position="139"/>
    </location>
</feature>
<gene>
    <name evidence="7" type="ORF">F8C90_02410</name>
</gene>
<comment type="subcellular location">
    <subcellularLocation>
        <location evidence="1">Cell membrane</location>
        <topology evidence="1">Multi-pass membrane protein</topology>
    </subcellularLocation>
</comment>
<feature type="domain" description="Major facilitator superfamily (MFS) profile" evidence="6">
    <location>
        <begin position="24"/>
        <end position="477"/>
    </location>
</feature>
<sequence length="559" mass="60738">MNGKEFTVSEVVDHLGVNGHTWLMFFLMIFAMIFDGYDFMVVNTTNLFVAHTFWPDNPNPGALMGSLTTWGLLGMVLGGAVGGILSDKIGRKKMLTIAVIFYGLFTLPQAFANDLVFFAAFRLIAGFGVGSCIPIVTTVFSETIPSKQRGVFVTIGMAGMVAGWVLAGVIGNPICNTATPIFGGFTNEVTYLNADGSSATMYANWRLCYLIGALPIIYGIVLHFFMHETPHWFANAGRMEEACKALNHLQRSAGQEETHFDPKLLVVPPKPAKTSPNILFSKKFIVPTAAIWTAYFVGQFCVYGMNAWLPTWFKGIGYTPTEAVALQTWNNVAAIASNCCVGFVADRIGRKRNLAFSWIFCIVAIVICSVFVVPNNFGLSIALMLLFGFALNYAITAVQPLMPESYPTAIRNTGVSWCQAFARFGGSASSIVLGGIAGMAMFQTAEGATNWSSVVLVLIVPFVLGFICCLLFVKETGGKSMDELAGDGRTDASDTGMTNFIIMLVVIAFLFITCIVCPLAITDWSKLPIALPLMAVGVLLPFVYFFIFATPHRKAYFAE</sequence>
<feature type="transmembrane region" description="Helical" evidence="5">
    <location>
        <begin position="454"/>
        <end position="473"/>
    </location>
</feature>
<dbReference type="AlphaFoldDB" id="A0A6N6NQL0"/>
<dbReference type="InterPro" id="IPR020846">
    <property type="entry name" value="MFS_dom"/>
</dbReference>
<name>A0A6N6NQL0_9ACTN</name>
<dbReference type="SUPFAM" id="SSF103473">
    <property type="entry name" value="MFS general substrate transporter"/>
    <property type="match status" value="1"/>
</dbReference>
<dbReference type="GO" id="GO:0046943">
    <property type="term" value="F:carboxylic acid transmembrane transporter activity"/>
    <property type="evidence" value="ECO:0007669"/>
    <property type="project" value="TreeGrafter"/>
</dbReference>
<proteinExistence type="predicted"/>
<dbReference type="PANTHER" id="PTHR23508:SF10">
    <property type="entry name" value="CARBOXYLIC ACID TRANSPORTER PROTEIN HOMOLOG"/>
    <property type="match status" value="1"/>
</dbReference>
<dbReference type="PROSITE" id="PS00216">
    <property type="entry name" value="SUGAR_TRANSPORT_1"/>
    <property type="match status" value="2"/>
</dbReference>
<comment type="caution">
    <text evidence="7">The sequence shown here is derived from an EMBL/GenBank/DDBJ whole genome shotgun (WGS) entry which is preliminary data.</text>
</comment>
<evidence type="ECO:0000256" key="2">
    <source>
        <dbReference type="ARBA" id="ARBA00022692"/>
    </source>
</evidence>
<feature type="transmembrane region" description="Helical" evidence="5">
    <location>
        <begin position="284"/>
        <end position="308"/>
    </location>
</feature>
<evidence type="ECO:0000313" key="8">
    <source>
        <dbReference type="Proteomes" id="UP000468668"/>
    </source>
</evidence>
<feature type="transmembrane region" description="Helical" evidence="5">
    <location>
        <begin position="151"/>
        <end position="170"/>
    </location>
</feature>
<dbReference type="OrthoDB" id="4008739at2"/>
<feature type="transmembrane region" description="Helical" evidence="5">
    <location>
        <begin position="354"/>
        <end position="373"/>
    </location>
</feature>
<dbReference type="EMBL" id="WAJR01000003">
    <property type="protein sequence ID" value="KAB1642047.1"/>
    <property type="molecule type" value="Genomic_DNA"/>
</dbReference>
<feature type="transmembrane region" description="Helical" evidence="5">
    <location>
        <begin position="21"/>
        <end position="42"/>
    </location>
</feature>
<evidence type="ECO:0000256" key="4">
    <source>
        <dbReference type="ARBA" id="ARBA00023136"/>
    </source>
</evidence>
<keyword evidence="3 5" id="KW-1133">Transmembrane helix</keyword>
<dbReference type="InterPro" id="IPR036259">
    <property type="entry name" value="MFS_trans_sf"/>
</dbReference>
<dbReference type="PROSITE" id="PS50850">
    <property type="entry name" value="MFS"/>
    <property type="match status" value="1"/>
</dbReference>
<accession>A0A6N6NQL0</accession>
<feature type="transmembrane region" description="Helical" evidence="5">
    <location>
        <begin position="62"/>
        <end position="82"/>
    </location>
</feature>
<evidence type="ECO:0000313" key="7">
    <source>
        <dbReference type="EMBL" id="KAB1642047.1"/>
    </source>
</evidence>
<dbReference type="GO" id="GO:0005886">
    <property type="term" value="C:plasma membrane"/>
    <property type="evidence" value="ECO:0007669"/>
    <property type="project" value="UniProtKB-SubCell"/>
</dbReference>
<feature type="transmembrane region" description="Helical" evidence="5">
    <location>
        <begin position="500"/>
        <end position="521"/>
    </location>
</feature>
<dbReference type="Pfam" id="PF07690">
    <property type="entry name" value="MFS_1"/>
    <property type="match status" value="1"/>
</dbReference>
<dbReference type="GeneID" id="98657252"/>
<feature type="transmembrane region" description="Helical" evidence="5">
    <location>
        <begin position="203"/>
        <end position="225"/>
    </location>
</feature>
<dbReference type="Proteomes" id="UP000468668">
    <property type="component" value="Unassembled WGS sequence"/>
</dbReference>
<dbReference type="InterPro" id="IPR011701">
    <property type="entry name" value="MFS"/>
</dbReference>
<feature type="transmembrane region" description="Helical" evidence="5">
    <location>
        <begin position="527"/>
        <end position="549"/>
    </location>
</feature>
<dbReference type="PANTHER" id="PTHR23508">
    <property type="entry name" value="CARBOXYLIC ACID TRANSPORTER PROTEIN HOMOLOG"/>
    <property type="match status" value="1"/>
</dbReference>
<organism evidence="7 8">
    <name type="scientific">Ellagibacter isourolithinifaciens</name>
    <dbReference type="NCBI Taxonomy" id="2137581"/>
    <lineage>
        <taxon>Bacteria</taxon>
        <taxon>Bacillati</taxon>
        <taxon>Actinomycetota</taxon>
        <taxon>Coriobacteriia</taxon>
        <taxon>Eggerthellales</taxon>
        <taxon>Eggerthellaceae</taxon>
        <taxon>Ellagibacter</taxon>
    </lineage>
</organism>
<keyword evidence="4 5" id="KW-0472">Membrane</keyword>
<evidence type="ECO:0000256" key="1">
    <source>
        <dbReference type="ARBA" id="ARBA00004651"/>
    </source>
</evidence>
<feature type="transmembrane region" description="Helical" evidence="5">
    <location>
        <begin position="94"/>
        <end position="111"/>
    </location>
</feature>
<feature type="transmembrane region" description="Helical" evidence="5">
    <location>
        <begin position="379"/>
        <end position="399"/>
    </location>
</feature>
<feature type="transmembrane region" description="Helical" evidence="5">
    <location>
        <begin position="420"/>
        <end position="442"/>
    </location>
</feature>
<reference evidence="7 8" key="1">
    <citation type="submission" date="2019-09" db="EMBL/GenBank/DDBJ databases">
        <title>Whole genome shotgun sequencing (WGS) of Ellagibacter isourolithinifaciens DSM 104140(T) and Adlercreutzia muris DSM 29508(T).</title>
        <authorList>
            <person name="Stoll D.A."/>
            <person name="Danylec N."/>
            <person name="Huch M."/>
        </authorList>
    </citation>
    <scope>NUCLEOTIDE SEQUENCE [LARGE SCALE GENOMIC DNA]</scope>
    <source>
        <strain evidence="7 8">DSM 104140</strain>
    </source>
</reference>